<dbReference type="InterPro" id="IPR011989">
    <property type="entry name" value="ARM-like"/>
</dbReference>
<dbReference type="InterPro" id="IPR013427">
    <property type="entry name" value="Haem-bd_dom_put"/>
</dbReference>
<dbReference type="AlphaFoldDB" id="A0A369I738"/>
<dbReference type="GO" id="GO:0020037">
    <property type="term" value="F:heme binding"/>
    <property type="evidence" value="ECO:0007669"/>
    <property type="project" value="InterPro"/>
</dbReference>
<dbReference type="Pfam" id="PF00034">
    <property type="entry name" value="Cytochrom_C"/>
    <property type="match status" value="1"/>
</dbReference>
<keyword evidence="7" id="KW-1185">Reference proteome</keyword>
<keyword evidence="2 4" id="KW-0479">Metal-binding</keyword>
<dbReference type="PANTHER" id="PTHR33546:SF1">
    <property type="entry name" value="LARGE, MULTIFUNCTIONAL SECRETED PROTEIN"/>
    <property type="match status" value="1"/>
</dbReference>
<evidence type="ECO:0000313" key="6">
    <source>
        <dbReference type="EMBL" id="RDB04307.1"/>
    </source>
</evidence>
<dbReference type="NCBIfam" id="TIGR02604">
    <property type="entry name" value="Piru_Ver_Nterm"/>
    <property type="match status" value="1"/>
</dbReference>
<dbReference type="OrthoDB" id="9808161at2"/>
<accession>A0A369I738</accession>
<evidence type="ECO:0000256" key="3">
    <source>
        <dbReference type="ARBA" id="ARBA00023004"/>
    </source>
</evidence>
<dbReference type="SUPFAM" id="SSF46626">
    <property type="entry name" value="Cytochrome c"/>
    <property type="match status" value="1"/>
</dbReference>
<feature type="domain" description="Cytochrome c" evidence="5">
    <location>
        <begin position="892"/>
        <end position="1025"/>
    </location>
</feature>
<dbReference type="GO" id="GO:0046872">
    <property type="term" value="F:metal ion binding"/>
    <property type="evidence" value="ECO:0007669"/>
    <property type="project" value="UniProtKB-KW"/>
</dbReference>
<dbReference type="SUPFAM" id="SSF48371">
    <property type="entry name" value="ARM repeat"/>
    <property type="match status" value="1"/>
</dbReference>
<dbReference type="InterPro" id="IPR055557">
    <property type="entry name" value="DUF7133"/>
</dbReference>
<dbReference type="InterPro" id="IPR009056">
    <property type="entry name" value="Cyt_c-like_dom"/>
</dbReference>
<gene>
    <name evidence="6" type="ORF">DVG78_19105</name>
</gene>
<keyword evidence="3 4" id="KW-0408">Iron</keyword>
<protein>
    <submittedName>
        <fullName evidence="6">Dehydrogenase</fullName>
    </submittedName>
</protein>
<dbReference type="Proteomes" id="UP000253141">
    <property type="component" value="Unassembled WGS sequence"/>
</dbReference>
<dbReference type="GO" id="GO:0009055">
    <property type="term" value="F:electron transfer activity"/>
    <property type="evidence" value="ECO:0007669"/>
    <property type="project" value="InterPro"/>
</dbReference>
<dbReference type="InterPro" id="IPR011042">
    <property type="entry name" value="6-blade_b-propeller_TolB-like"/>
</dbReference>
<dbReference type="Gene3D" id="2.120.10.30">
    <property type="entry name" value="TolB, C-terminal domain"/>
    <property type="match status" value="1"/>
</dbReference>
<keyword evidence="1 4" id="KW-0349">Heme</keyword>
<proteinExistence type="predicted"/>
<dbReference type="InterPro" id="IPR036909">
    <property type="entry name" value="Cyt_c-like_dom_sf"/>
</dbReference>
<dbReference type="Gene3D" id="1.10.760.10">
    <property type="entry name" value="Cytochrome c-like domain"/>
    <property type="match status" value="1"/>
</dbReference>
<dbReference type="InterPro" id="IPR013428">
    <property type="entry name" value="Membrane-bound_put_N"/>
</dbReference>
<dbReference type="NCBIfam" id="TIGR02603">
    <property type="entry name" value="CxxCH_TIGR02603"/>
    <property type="match status" value="1"/>
</dbReference>
<dbReference type="PANTHER" id="PTHR33546">
    <property type="entry name" value="LARGE, MULTIFUNCTIONAL SECRETED PROTEIN-RELATED"/>
    <property type="match status" value="1"/>
</dbReference>
<evidence type="ECO:0000256" key="1">
    <source>
        <dbReference type="ARBA" id="ARBA00022617"/>
    </source>
</evidence>
<evidence type="ECO:0000313" key="7">
    <source>
        <dbReference type="Proteomes" id="UP000253141"/>
    </source>
</evidence>
<organism evidence="6 7">
    <name type="scientific">Runella aurantiaca</name>
    <dbReference type="NCBI Taxonomy" id="2282308"/>
    <lineage>
        <taxon>Bacteria</taxon>
        <taxon>Pseudomonadati</taxon>
        <taxon>Bacteroidota</taxon>
        <taxon>Cytophagia</taxon>
        <taxon>Cytophagales</taxon>
        <taxon>Spirosomataceae</taxon>
        <taxon>Runella</taxon>
    </lineage>
</organism>
<comment type="caution">
    <text evidence="6">The sequence shown here is derived from an EMBL/GenBank/DDBJ whole genome shotgun (WGS) entry which is preliminary data.</text>
</comment>
<dbReference type="SUPFAM" id="SSF50952">
    <property type="entry name" value="Soluble quinoprotein glucose dehydrogenase"/>
    <property type="match status" value="1"/>
</dbReference>
<dbReference type="EMBL" id="QPIW01000017">
    <property type="protein sequence ID" value="RDB04307.1"/>
    <property type="molecule type" value="Genomic_DNA"/>
</dbReference>
<reference evidence="6 7" key="1">
    <citation type="submission" date="2018-07" db="EMBL/GenBank/DDBJ databases">
        <title>Genome analysis of Runella aurantiaca.</title>
        <authorList>
            <person name="Yang X."/>
        </authorList>
    </citation>
    <scope>NUCLEOTIDE SEQUENCE [LARGE SCALE GENOMIC DNA]</scope>
    <source>
        <strain evidence="6 7">YX9</strain>
    </source>
</reference>
<evidence type="ECO:0000259" key="5">
    <source>
        <dbReference type="PROSITE" id="PS51007"/>
    </source>
</evidence>
<evidence type="ECO:0000256" key="2">
    <source>
        <dbReference type="ARBA" id="ARBA00022723"/>
    </source>
</evidence>
<dbReference type="PROSITE" id="PS51007">
    <property type="entry name" value="CYTC"/>
    <property type="match status" value="1"/>
</dbReference>
<dbReference type="Pfam" id="PF23500">
    <property type="entry name" value="DUF7133"/>
    <property type="match status" value="1"/>
</dbReference>
<dbReference type="InterPro" id="IPR011041">
    <property type="entry name" value="Quinoprot_gluc/sorb_DH_b-prop"/>
</dbReference>
<dbReference type="Gene3D" id="1.25.10.10">
    <property type="entry name" value="Leucine-rich Repeat Variant"/>
    <property type="match status" value="2"/>
</dbReference>
<evidence type="ECO:0000256" key="4">
    <source>
        <dbReference type="PROSITE-ProRule" id="PRU00433"/>
    </source>
</evidence>
<dbReference type="InterPro" id="IPR016024">
    <property type="entry name" value="ARM-type_fold"/>
</dbReference>
<name>A0A369I738_9BACT</name>
<sequence>MKDFFTLRLKSMTLGTGLLLLYAQSCNVPPKKTTQKEVFADHVRTTEFRTPEQERRGFRLPPGFEITLFASEPQITKPINMEFDDQGRLWVTHSSEYPMAAAPEKGNDKITILEDTNGDGKADKFTDFQDGLNIPIGIMPVADGAIAYSIPNVYHFTDTDNDGKADKRKVLYGEFGYKDTHGMVSNFMRGFDGWMHSCHGFTNTSKIAGTDGDSVTMTSGNTFRFRTDGSRVEQTTFGRVNPFGYAFDERGFLYSVDCHSKPIYQLIKGADYPHFGKKPTGIGFGPEMMSYELGSTALSGLVYYVGEQFPAEYRNSFYNGDVVTCKINRNTVTFKGSTPVSKKEADFLVSDDPWFRPVDVKVGPDGALYIADFYNRIIGHYEVALNHPKRDRTSGRIWKITYKGNQPHRDMPVKDWSKATMEELIAGLQHPQLNVRLKIADRLVDVWKEKAVAPVSQMMASSGIDNRAFVHGLWVLERLGDVPESLLTKALNHPDPTVQIHAFRLFSEAATLSDAHRTVVIGALSNKDPFIKRIAAEILTWFPKVMNIKPLVDLYQQTNEEDSHLQYTTLLAIRTNLAAKGVIREVASTKWNDDQRSLLVKAARDIPSADVATFVWDYLMTHDLTAEELDKNLEYLGRYGSAAQLNEMILRVQKHFMTDLDGQFMLYNSLRRGIAQSGLKVTTPLQEWGAKMARHYLELPILEKETAALTTRRVQAAEIAGEYKMASSLPFLQKIVATKSVDTKVRVAVANALMSLSPQENLTLLGEVFLDRSEPIALRERWVSALARAASPEVLALLEKGFVGSARSLQVGIATALANSEAGIYQLIKALKEENVNADILAEVAVKERLAAKATPAQQQQLNQLTAGGLNEFEERQKLIQSRLLGFESAKASPEAGRAVFTQNCSTCHQIKGVGGLIGPQLDGIGNWGQKALAEKILDPNRNISEAFRSYNITLNNGQSMTGLYRRTEGQMMVFANPLGQEFSVAKNDMKEYKASKYTLMPDQFRSVIPEKDFYALLGFLLKTK</sequence>
<dbReference type="RefSeq" id="WP_114462639.1">
    <property type="nucleotide sequence ID" value="NZ_QPIW01000017.1"/>
</dbReference>